<gene>
    <name evidence="3" type="primary">LOC110346618</name>
</gene>
<reference evidence="3" key="1">
    <citation type="submission" date="2025-08" db="UniProtKB">
        <authorList>
            <consortium name="RefSeq"/>
        </authorList>
    </citation>
    <scope>IDENTIFICATION</scope>
</reference>
<dbReference type="AlphaFoldDB" id="A0AAX6S422"/>
<evidence type="ECO:0000313" key="3">
    <source>
        <dbReference type="RefSeq" id="XP_021103697.1"/>
    </source>
</evidence>
<proteinExistence type="predicted"/>
<feature type="region of interest" description="Disordered" evidence="1">
    <location>
        <begin position="26"/>
        <end position="62"/>
    </location>
</feature>
<sequence length="128" mass="13530">MTLITPPSFTNIVFKAGAAAALLSRTENPMTPGSRRLLPPPKQASLRRPKAHPGLTWAGPPCAQRSRDAVLCGGQAPEPPLGRASPGVQVPAQGQLAQGGWRVGLCLSSELLRRCWERGPEARSVSGF</sequence>
<name>A0AAX6S422_HETGA</name>
<dbReference type="GeneID" id="110346618"/>
<evidence type="ECO:0000256" key="1">
    <source>
        <dbReference type="SAM" id="MobiDB-lite"/>
    </source>
</evidence>
<dbReference type="RefSeq" id="XP_021103697.1">
    <property type="nucleotide sequence ID" value="XM_021248038.1"/>
</dbReference>
<dbReference type="Proteomes" id="UP000694906">
    <property type="component" value="Unplaced"/>
</dbReference>
<keyword evidence="2" id="KW-1185">Reference proteome</keyword>
<accession>A0AAX6S422</accession>
<protein>
    <submittedName>
        <fullName evidence="3">Uncharacterized protein LOC110346618 isoform X4</fullName>
    </submittedName>
</protein>
<organism evidence="2 3">
    <name type="scientific">Heterocephalus glaber</name>
    <name type="common">Naked mole rat</name>
    <dbReference type="NCBI Taxonomy" id="10181"/>
    <lineage>
        <taxon>Eukaryota</taxon>
        <taxon>Metazoa</taxon>
        <taxon>Chordata</taxon>
        <taxon>Craniata</taxon>
        <taxon>Vertebrata</taxon>
        <taxon>Euteleostomi</taxon>
        <taxon>Mammalia</taxon>
        <taxon>Eutheria</taxon>
        <taxon>Euarchontoglires</taxon>
        <taxon>Glires</taxon>
        <taxon>Rodentia</taxon>
        <taxon>Hystricomorpha</taxon>
        <taxon>Bathyergidae</taxon>
        <taxon>Heterocephalus</taxon>
    </lineage>
</organism>
<evidence type="ECO:0000313" key="2">
    <source>
        <dbReference type="Proteomes" id="UP000694906"/>
    </source>
</evidence>